<organism evidence="2 3">
    <name type="scientific">Burkholderia reimsis</name>
    <dbReference type="NCBI Taxonomy" id="2234132"/>
    <lineage>
        <taxon>Bacteria</taxon>
        <taxon>Pseudomonadati</taxon>
        <taxon>Pseudomonadota</taxon>
        <taxon>Betaproteobacteria</taxon>
        <taxon>Burkholderiales</taxon>
        <taxon>Burkholderiaceae</taxon>
        <taxon>Burkholderia</taxon>
    </lineage>
</organism>
<evidence type="ECO:0000313" key="3">
    <source>
        <dbReference type="Proteomes" id="UP000252458"/>
    </source>
</evidence>
<dbReference type="Proteomes" id="UP000252458">
    <property type="component" value="Unassembled WGS sequence"/>
</dbReference>
<dbReference type="Pfam" id="PF06527">
    <property type="entry name" value="TniQ"/>
    <property type="match status" value="1"/>
</dbReference>
<dbReference type="EMBL" id="QMFZ01000019">
    <property type="protein sequence ID" value="RBB37270.1"/>
    <property type="molecule type" value="Genomic_DNA"/>
</dbReference>
<keyword evidence="3" id="KW-1185">Reference proteome</keyword>
<accession>A0A365QRK4</accession>
<sequence length="502" mass="57249">MSGNNISSLPLCRPKILTDEWIETYLYRVIRANGIRQPLLTDLERFRPTLPATASSKPDGYPIWGDCALPRWSVSTRLKKIRYCPACLTESRHIRSRWRLKLFEVCTIHHIRLKDDLAEPVMTRGYKEVGRYLVTDVTDEQLWVGSVCPMPSERRHVEQLWAGFERSIVDDDISAALEKLPCILFLETLFDAIATTATDSGYLPIGVPRSTSLAKIAEQFQYQATPSIDGIRKLLDQIAVIEHRRVVLARLRRVLGDEANRPTCLSNLPIADLRMRLLNDGRQWPDTPTRGLVHPPHAAPKGYVSFEKAALLIGCTAGFLQYLINNDAYPDAIFVQRGQTHYTFLPLQEVEACRRWYASLVTREHVMSAFHIDKMGCSALVSVGLLDQVQIGPFTFFQRSSLTNICRRLEDVSRPFDAVDAHLHPLFCSSITGTHILYTDLIGILMKVFDGNLPIFRHLTNPGLSAYFVEQHALNRVHQLRKLEQARRRYQTEARYQLSLLT</sequence>
<evidence type="ECO:0000313" key="2">
    <source>
        <dbReference type="EMBL" id="RBB37270.1"/>
    </source>
</evidence>
<gene>
    <name evidence="2" type="ORF">DPV79_21530</name>
</gene>
<name>A0A365QRK4_9BURK</name>
<dbReference type="InterPro" id="IPR009492">
    <property type="entry name" value="TniQ"/>
</dbReference>
<evidence type="ECO:0000259" key="1">
    <source>
        <dbReference type="Pfam" id="PF06527"/>
    </source>
</evidence>
<comment type="caution">
    <text evidence="2">The sequence shown here is derived from an EMBL/GenBank/DDBJ whole genome shotgun (WGS) entry which is preliminary data.</text>
</comment>
<proteinExistence type="predicted"/>
<feature type="domain" description="TniQ" evidence="1">
    <location>
        <begin position="68"/>
        <end position="113"/>
    </location>
</feature>
<reference evidence="2 3" key="1">
    <citation type="submission" date="2018-06" db="EMBL/GenBank/DDBJ databases">
        <title>Draft genome sequence of Burkholderia reimsis strain BE51 isolated from a French agricultural soil.</title>
        <authorList>
            <person name="Esmaeel Q."/>
        </authorList>
    </citation>
    <scope>NUCLEOTIDE SEQUENCE [LARGE SCALE GENOMIC DNA]</scope>
    <source>
        <strain evidence="2 3">BE51</strain>
    </source>
</reference>
<dbReference type="AlphaFoldDB" id="A0A365QRK4"/>
<dbReference type="RefSeq" id="WP_113046431.1">
    <property type="nucleotide sequence ID" value="NZ_QMFZ01000019.1"/>
</dbReference>
<protein>
    <recommendedName>
        <fullName evidence="1">TniQ domain-containing protein</fullName>
    </recommendedName>
</protein>